<dbReference type="InterPro" id="IPR001258">
    <property type="entry name" value="NHL_repeat"/>
</dbReference>
<dbReference type="InterPro" id="IPR013083">
    <property type="entry name" value="Znf_RING/FYVE/PHD"/>
</dbReference>
<dbReference type="AlphaFoldDB" id="A0A1X7VNC7"/>
<evidence type="ECO:0000256" key="2">
    <source>
        <dbReference type="ARBA" id="ARBA00022737"/>
    </source>
</evidence>
<feature type="domain" description="RING-type" evidence="7">
    <location>
        <begin position="15"/>
        <end position="55"/>
    </location>
</feature>
<dbReference type="OMA" id="NICASDV"/>
<dbReference type="PROSITE" id="PS00028">
    <property type="entry name" value="ZINC_FINGER_C2H2_1"/>
    <property type="match status" value="1"/>
</dbReference>
<name>A0A1X7VNC7_AMPQE</name>
<keyword evidence="9" id="KW-1185">Reference proteome</keyword>
<dbReference type="InterPro" id="IPR013087">
    <property type="entry name" value="Znf_C2H2_type"/>
</dbReference>
<dbReference type="Pfam" id="PF13445">
    <property type="entry name" value="zf-RING_UBOX"/>
    <property type="match status" value="1"/>
</dbReference>
<dbReference type="PANTHER" id="PTHR24104:SF25">
    <property type="entry name" value="PROTEIN LIN-41"/>
    <property type="match status" value="1"/>
</dbReference>
<sequence>MAARANADISEILTCSVCFDDYKDPRTISCGHSFCLRCLESISDGKMVFECPVCRTETAVPEGGVSQYIITFALKSLKDAVERTEGEEEYHFYCEKCRELLTYQTAATTHQGHKYHNIQVSYANHLEALKKSLICLRARTEDVAADREVLLQVESDILKQKEQIREEIVTVSDEIINAVRKATQQKLAQLDKIFDKKMETATQQRQESDEMLKTFVGIQEEVEHKLSTSSCCQLLSKKKEISEQIHSAMTKEKNFKPKEKANGKFVRNSSLVSCSQNIGYLFPKSSPRYSVKHDPVIMAGRPSTFTVSFSPLYPPYDSSPPIKCTLTSCDTRNATTTVCDVGKVQGFSHSFEVVPIDRGEQLLTITTDDMLTAQKHDTFIAHPSPHMRGRPLKEIKNLKKPIGIAITKNGGLIVVNQGSNSIEFINDTGRVSRDIKFTDPHGIALTDDEAYFVVTDKHSVRLIKKQSGNVIAIAGGEKKGYKRNLFNNPTGVAINPMTKQIYVADTDNHRIVVLNEMALTRVTEFGKKGSSSGTFDEPMGMEFNTDKLYIVNNGSSCIDVYSAIDHNPLFRIGASPSPLSYEGLSCPSSLTIDAFGYMYITEVTAPIFSFKSNAISRISIYKTDGQFVRSFGGKGRTEESFYDPSGIAIDRRDGTLYVCDTDNNRIVLL</sequence>
<dbReference type="OrthoDB" id="111250at2759"/>
<dbReference type="PROSITE" id="PS51125">
    <property type="entry name" value="NHL"/>
    <property type="match status" value="2"/>
</dbReference>
<dbReference type="InterPro" id="IPR050952">
    <property type="entry name" value="TRIM-NHL_E3_ligases"/>
</dbReference>
<feature type="repeat" description="NHL" evidence="6">
    <location>
        <begin position="486"/>
        <end position="517"/>
    </location>
</feature>
<dbReference type="InterPro" id="IPR001841">
    <property type="entry name" value="Znf_RING"/>
</dbReference>
<keyword evidence="2" id="KW-0677">Repeat</keyword>
<dbReference type="GO" id="GO:0008270">
    <property type="term" value="F:zinc ion binding"/>
    <property type="evidence" value="ECO:0007669"/>
    <property type="project" value="UniProtKB-KW"/>
</dbReference>
<dbReference type="Gene3D" id="3.30.40.10">
    <property type="entry name" value="Zinc/RING finger domain, C3HC4 (zinc finger)"/>
    <property type="match status" value="1"/>
</dbReference>
<dbReference type="CDD" id="cd05819">
    <property type="entry name" value="NHL"/>
    <property type="match status" value="1"/>
</dbReference>
<evidence type="ECO:0000259" key="7">
    <source>
        <dbReference type="PROSITE" id="PS50089"/>
    </source>
</evidence>
<evidence type="ECO:0000256" key="5">
    <source>
        <dbReference type="PROSITE-ProRule" id="PRU00175"/>
    </source>
</evidence>
<organism evidence="8">
    <name type="scientific">Amphimedon queenslandica</name>
    <name type="common">Sponge</name>
    <dbReference type="NCBI Taxonomy" id="400682"/>
    <lineage>
        <taxon>Eukaryota</taxon>
        <taxon>Metazoa</taxon>
        <taxon>Porifera</taxon>
        <taxon>Demospongiae</taxon>
        <taxon>Heteroscleromorpha</taxon>
        <taxon>Haplosclerida</taxon>
        <taxon>Niphatidae</taxon>
        <taxon>Amphimedon</taxon>
    </lineage>
</organism>
<dbReference type="PANTHER" id="PTHR24104">
    <property type="entry name" value="E3 UBIQUITIN-PROTEIN LIGASE NHLRC1-RELATED"/>
    <property type="match status" value="1"/>
</dbReference>
<dbReference type="PROSITE" id="PS50089">
    <property type="entry name" value="ZF_RING_2"/>
    <property type="match status" value="1"/>
</dbReference>
<proteinExistence type="predicted"/>
<reference evidence="8" key="2">
    <citation type="submission" date="2017-05" db="UniProtKB">
        <authorList>
            <consortium name="EnsemblMetazoa"/>
        </authorList>
    </citation>
    <scope>IDENTIFICATION</scope>
</reference>
<dbReference type="Gene3D" id="2.120.10.30">
    <property type="entry name" value="TolB, C-terminal domain"/>
    <property type="match status" value="3"/>
</dbReference>
<feature type="repeat" description="NHL" evidence="6">
    <location>
        <begin position="628"/>
        <end position="669"/>
    </location>
</feature>
<accession>A0A1X7VNC7</accession>
<dbReference type="KEGG" id="aqu:105316416"/>
<keyword evidence="4" id="KW-0862">Zinc</keyword>
<evidence type="ECO:0000256" key="1">
    <source>
        <dbReference type="ARBA" id="ARBA00022723"/>
    </source>
</evidence>
<keyword evidence="3 5" id="KW-0863">Zinc-finger</keyword>
<dbReference type="SUPFAM" id="SSF101898">
    <property type="entry name" value="NHL repeat"/>
    <property type="match status" value="1"/>
</dbReference>
<evidence type="ECO:0000256" key="3">
    <source>
        <dbReference type="ARBA" id="ARBA00022771"/>
    </source>
</evidence>
<dbReference type="eggNOG" id="KOG2177">
    <property type="taxonomic scope" value="Eukaryota"/>
</dbReference>
<dbReference type="SUPFAM" id="SSF57850">
    <property type="entry name" value="RING/U-box"/>
    <property type="match status" value="1"/>
</dbReference>
<evidence type="ECO:0000256" key="4">
    <source>
        <dbReference type="ARBA" id="ARBA00022833"/>
    </source>
</evidence>
<dbReference type="Pfam" id="PF01436">
    <property type="entry name" value="NHL"/>
    <property type="match status" value="2"/>
</dbReference>
<dbReference type="EnsemblMetazoa" id="XM_011411277.2">
    <property type="protein sequence ID" value="XP_011409579.1"/>
    <property type="gene ID" value="LOC105316416"/>
</dbReference>
<dbReference type="InterPro" id="IPR011042">
    <property type="entry name" value="6-blade_b-propeller_TolB-like"/>
</dbReference>
<evidence type="ECO:0000313" key="8">
    <source>
        <dbReference type="EnsemblMetazoa" id="Aqu2.1.41577_001"/>
    </source>
</evidence>
<gene>
    <name evidence="8" type="primary">105316416</name>
</gene>
<protein>
    <recommendedName>
        <fullName evidence="7">RING-type domain-containing protein</fullName>
    </recommendedName>
</protein>
<dbReference type="InterPro" id="IPR027370">
    <property type="entry name" value="Znf-RING_euk"/>
</dbReference>
<dbReference type="SMART" id="SM00184">
    <property type="entry name" value="RING"/>
    <property type="match status" value="1"/>
</dbReference>
<dbReference type="EnsemblMetazoa" id="Aqu2.1.41577_001">
    <property type="protein sequence ID" value="Aqu2.1.41577_001"/>
    <property type="gene ID" value="Aqu2.1.41577"/>
</dbReference>
<dbReference type="PROSITE" id="PS00518">
    <property type="entry name" value="ZF_RING_1"/>
    <property type="match status" value="1"/>
</dbReference>
<keyword evidence="1" id="KW-0479">Metal-binding</keyword>
<dbReference type="Proteomes" id="UP000007879">
    <property type="component" value="Unassembled WGS sequence"/>
</dbReference>
<dbReference type="InterPro" id="IPR017907">
    <property type="entry name" value="Znf_RING_CS"/>
</dbReference>
<evidence type="ECO:0000313" key="9">
    <source>
        <dbReference type="Proteomes" id="UP000007879"/>
    </source>
</evidence>
<reference evidence="9" key="1">
    <citation type="journal article" date="2010" name="Nature">
        <title>The Amphimedon queenslandica genome and the evolution of animal complexity.</title>
        <authorList>
            <person name="Srivastava M."/>
            <person name="Simakov O."/>
            <person name="Chapman J."/>
            <person name="Fahey B."/>
            <person name="Gauthier M.E."/>
            <person name="Mitros T."/>
            <person name="Richards G.S."/>
            <person name="Conaco C."/>
            <person name="Dacre M."/>
            <person name="Hellsten U."/>
            <person name="Larroux C."/>
            <person name="Putnam N.H."/>
            <person name="Stanke M."/>
            <person name="Adamska M."/>
            <person name="Darling A."/>
            <person name="Degnan S.M."/>
            <person name="Oakley T.H."/>
            <person name="Plachetzki D.C."/>
            <person name="Zhai Y."/>
            <person name="Adamski M."/>
            <person name="Calcino A."/>
            <person name="Cummins S.F."/>
            <person name="Goodstein D.M."/>
            <person name="Harris C."/>
            <person name="Jackson D.J."/>
            <person name="Leys S.P."/>
            <person name="Shu S."/>
            <person name="Woodcroft B.J."/>
            <person name="Vervoort M."/>
            <person name="Kosik K.S."/>
            <person name="Manning G."/>
            <person name="Degnan B.M."/>
            <person name="Rokhsar D.S."/>
        </authorList>
    </citation>
    <scope>NUCLEOTIDE SEQUENCE [LARGE SCALE GENOMIC DNA]</scope>
</reference>
<evidence type="ECO:0000256" key="6">
    <source>
        <dbReference type="PROSITE-ProRule" id="PRU00504"/>
    </source>
</evidence>
<dbReference type="InParanoid" id="A0A1X7VNC7"/>